<evidence type="ECO:0000256" key="2">
    <source>
        <dbReference type="ARBA" id="ARBA00022771"/>
    </source>
</evidence>
<reference evidence="7 8" key="1">
    <citation type="journal article" date="2023" name="Insect Mol. Biol.">
        <title>Genome sequencing provides insights into the evolution of gene families encoding plant cell wall-degrading enzymes in longhorned beetles.</title>
        <authorList>
            <person name="Shin N.R."/>
            <person name="Okamura Y."/>
            <person name="Kirsch R."/>
            <person name="Pauchet Y."/>
        </authorList>
    </citation>
    <scope>NUCLEOTIDE SEQUENCE [LARGE SCALE GENOMIC DNA]</scope>
    <source>
        <strain evidence="7">EAD_L_NR</strain>
    </source>
</reference>
<sequence>MTSKGGTSCICRWCPSKTGHGISLFTLPRDPTRLRLWLQACNREDLLGKDANTLHKCYRICENHFEEKFLSKGGTRKTLFAEAMPTIFLHNITKVKSAVTNSHVYEKSSNKIVVTSGESIVTLPASQTYKLLKLYSYVNWFK</sequence>
<proteinExistence type="predicted"/>
<dbReference type="InterPro" id="IPR006612">
    <property type="entry name" value="THAP_Znf"/>
</dbReference>
<keyword evidence="2 5" id="KW-0863">Zinc-finger</keyword>
<evidence type="ECO:0000313" key="8">
    <source>
        <dbReference type="Proteomes" id="UP001159042"/>
    </source>
</evidence>
<protein>
    <recommendedName>
        <fullName evidence="6">THAP-type domain-containing protein</fullName>
    </recommendedName>
</protein>
<dbReference type="AlphaFoldDB" id="A0AAV8V9A1"/>
<dbReference type="PANTHER" id="PTHR46600:SF11">
    <property type="entry name" value="THAP DOMAIN-CONTAINING PROTEIN 10"/>
    <property type="match status" value="1"/>
</dbReference>
<evidence type="ECO:0000256" key="3">
    <source>
        <dbReference type="ARBA" id="ARBA00022833"/>
    </source>
</evidence>
<organism evidence="7 8">
    <name type="scientific">Exocentrus adspersus</name>
    <dbReference type="NCBI Taxonomy" id="1586481"/>
    <lineage>
        <taxon>Eukaryota</taxon>
        <taxon>Metazoa</taxon>
        <taxon>Ecdysozoa</taxon>
        <taxon>Arthropoda</taxon>
        <taxon>Hexapoda</taxon>
        <taxon>Insecta</taxon>
        <taxon>Pterygota</taxon>
        <taxon>Neoptera</taxon>
        <taxon>Endopterygota</taxon>
        <taxon>Coleoptera</taxon>
        <taxon>Polyphaga</taxon>
        <taxon>Cucujiformia</taxon>
        <taxon>Chrysomeloidea</taxon>
        <taxon>Cerambycidae</taxon>
        <taxon>Lamiinae</taxon>
        <taxon>Acanthocinini</taxon>
        <taxon>Exocentrus</taxon>
    </lineage>
</organism>
<dbReference type="SUPFAM" id="SSF57716">
    <property type="entry name" value="Glucocorticoid receptor-like (DNA-binding domain)"/>
    <property type="match status" value="1"/>
</dbReference>
<dbReference type="PANTHER" id="PTHR46600">
    <property type="entry name" value="THAP DOMAIN-CONTAINING"/>
    <property type="match status" value="1"/>
</dbReference>
<gene>
    <name evidence="7" type="ORF">NQ315_012343</name>
</gene>
<keyword evidence="4 5" id="KW-0238">DNA-binding</keyword>
<dbReference type="SMART" id="SM00980">
    <property type="entry name" value="THAP"/>
    <property type="match status" value="1"/>
</dbReference>
<dbReference type="EMBL" id="JANEYG010000286">
    <property type="protein sequence ID" value="KAJ8910496.1"/>
    <property type="molecule type" value="Genomic_DNA"/>
</dbReference>
<dbReference type="PROSITE" id="PS50950">
    <property type="entry name" value="ZF_THAP"/>
    <property type="match status" value="1"/>
</dbReference>
<dbReference type="GO" id="GO:0043565">
    <property type="term" value="F:sequence-specific DNA binding"/>
    <property type="evidence" value="ECO:0007669"/>
    <property type="project" value="InterPro"/>
</dbReference>
<evidence type="ECO:0000256" key="1">
    <source>
        <dbReference type="ARBA" id="ARBA00022723"/>
    </source>
</evidence>
<evidence type="ECO:0000256" key="4">
    <source>
        <dbReference type="ARBA" id="ARBA00023125"/>
    </source>
</evidence>
<dbReference type="InterPro" id="IPR038441">
    <property type="entry name" value="THAP_Znf_sf"/>
</dbReference>
<dbReference type="Pfam" id="PF05485">
    <property type="entry name" value="THAP"/>
    <property type="match status" value="1"/>
</dbReference>
<dbReference type="InterPro" id="IPR026516">
    <property type="entry name" value="THAP1/10"/>
</dbReference>
<dbReference type="SMART" id="SM00692">
    <property type="entry name" value="DM3"/>
    <property type="match status" value="1"/>
</dbReference>
<evidence type="ECO:0000256" key="5">
    <source>
        <dbReference type="PROSITE-ProRule" id="PRU00309"/>
    </source>
</evidence>
<name>A0AAV8V9A1_9CUCU</name>
<comment type="caution">
    <text evidence="7">The sequence shown here is derived from an EMBL/GenBank/DDBJ whole genome shotgun (WGS) entry which is preliminary data.</text>
</comment>
<accession>A0AAV8V9A1</accession>
<keyword evidence="1" id="KW-0479">Metal-binding</keyword>
<evidence type="ECO:0000313" key="7">
    <source>
        <dbReference type="EMBL" id="KAJ8910496.1"/>
    </source>
</evidence>
<evidence type="ECO:0000259" key="6">
    <source>
        <dbReference type="PROSITE" id="PS50950"/>
    </source>
</evidence>
<dbReference type="GO" id="GO:0008270">
    <property type="term" value="F:zinc ion binding"/>
    <property type="evidence" value="ECO:0007669"/>
    <property type="project" value="UniProtKB-KW"/>
</dbReference>
<keyword evidence="8" id="KW-1185">Reference proteome</keyword>
<dbReference type="Proteomes" id="UP001159042">
    <property type="component" value="Unassembled WGS sequence"/>
</dbReference>
<feature type="domain" description="THAP-type" evidence="6">
    <location>
        <begin position="1"/>
        <end position="88"/>
    </location>
</feature>
<dbReference type="Gene3D" id="6.20.210.20">
    <property type="entry name" value="THAP domain"/>
    <property type="match status" value="1"/>
</dbReference>
<keyword evidence="3" id="KW-0862">Zinc</keyword>